<feature type="region of interest" description="Disordered" evidence="8">
    <location>
        <begin position="227"/>
        <end position="246"/>
    </location>
</feature>
<dbReference type="GO" id="GO:0016602">
    <property type="term" value="C:CCAAT-binding factor complex"/>
    <property type="evidence" value="ECO:0007669"/>
    <property type="project" value="InterPro"/>
</dbReference>
<keyword evidence="5 7" id="KW-0804">Transcription</keyword>
<dbReference type="PRINTS" id="PR00616">
    <property type="entry name" value="CCAATSUBUNTB"/>
</dbReference>
<dbReference type="AlphaFoldDB" id="A0A1B0CYS9"/>
<dbReference type="VEuPathDB" id="VectorBase:PPAI000251"/>
<reference evidence="9" key="1">
    <citation type="submission" date="2022-08" db="UniProtKB">
        <authorList>
            <consortium name="EnsemblMetazoa"/>
        </authorList>
    </citation>
    <scope>IDENTIFICATION</scope>
    <source>
        <strain evidence="9">Israel</strain>
    </source>
</reference>
<evidence type="ECO:0000256" key="7">
    <source>
        <dbReference type="RuleBase" id="RU367155"/>
    </source>
</evidence>
<keyword evidence="3 7" id="KW-0238">DNA-binding</keyword>
<dbReference type="EnsemblMetazoa" id="PPAI000251-RA">
    <property type="protein sequence ID" value="PPAI000251-PA"/>
    <property type="gene ID" value="PPAI000251"/>
</dbReference>
<proteinExistence type="inferred from homology"/>
<name>A0A1B0CYS9_PHLPP</name>
<comment type="subunit">
    <text evidence="7">Heterotrimer.</text>
</comment>
<evidence type="ECO:0000313" key="10">
    <source>
        <dbReference type="Proteomes" id="UP000092462"/>
    </source>
</evidence>
<evidence type="ECO:0000256" key="2">
    <source>
        <dbReference type="ARBA" id="ARBA00023015"/>
    </source>
</evidence>
<comment type="similarity">
    <text evidence="7">Belongs to the NFYA/HAP2 subunit family.</text>
</comment>
<evidence type="ECO:0000256" key="6">
    <source>
        <dbReference type="ARBA" id="ARBA00023242"/>
    </source>
</evidence>
<dbReference type="CTD" id="39091"/>
<dbReference type="GO" id="GO:0003677">
    <property type="term" value="F:DNA binding"/>
    <property type="evidence" value="ECO:0007669"/>
    <property type="project" value="UniProtKB-KW"/>
</dbReference>
<dbReference type="InterPro" id="IPR018362">
    <property type="entry name" value="CCAAT-binding_factor_CS"/>
</dbReference>
<dbReference type="Pfam" id="PF02045">
    <property type="entry name" value="CBFB_NFYA"/>
    <property type="match status" value="1"/>
</dbReference>
<evidence type="ECO:0000256" key="4">
    <source>
        <dbReference type="ARBA" id="ARBA00023159"/>
    </source>
</evidence>
<evidence type="ECO:0000256" key="8">
    <source>
        <dbReference type="SAM" id="MobiDB-lite"/>
    </source>
</evidence>
<dbReference type="Proteomes" id="UP000092462">
    <property type="component" value="Unassembled WGS sequence"/>
</dbReference>
<keyword evidence="10" id="KW-1185">Reference proteome</keyword>
<dbReference type="SMART" id="SM00521">
    <property type="entry name" value="CBF"/>
    <property type="match status" value="1"/>
</dbReference>
<dbReference type="KEGG" id="ppap:129802272"/>
<comment type="subcellular location">
    <subcellularLocation>
        <location evidence="1 7">Nucleus</location>
    </subcellularLocation>
</comment>
<dbReference type="VEuPathDB" id="VectorBase:PPAPM1_007170"/>
<dbReference type="GO" id="GO:0003700">
    <property type="term" value="F:DNA-binding transcription factor activity"/>
    <property type="evidence" value="ECO:0007669"/>
    <property type="project" value="UniProtKB-UniRule"/>
</dbReference>
<dbReference type="OrthoDB" id="1097733at2759"/>
<keyword evidence="6 7" id="KW-0539">Nucleus</keyword>
<evidence type="ECO:0000256" key="3">
    <source>
        <dbReference type="ARBA" id="ARBA00023125"/>
    </source>
</evidence>
<dbReference type="PROSITE" id="PS00686">
    <property type="entry name" value="NFYA_HAP2_1"/>
    <property type="match status" value="1"/>
</dbReference>
<comment type="function">
    <text evidence="7">Component of the sequence-specific heterotrimeric transcription factor (NF-Y) which specifically recognizes a 5'-CCAAT-3' box motif found in the promoters of its target genes.</text>
</comment>
<sequence length="246" mass="26251">MDASASTDMAGTSGQLQVLPLSQVLSGTSGQPILVQALPQQISTSTQPMQMLPLAQLQQSGAQLMVQPTAAAQPQAQFIQLADGQTLVVHPLPGIGVSEGTVANQPQLININGNLLQLPVTQNASTSIAQPQVMMVATDASQQQSQGVKVTHQPTSLTTQTTPSASTVTTASSSASAESEDQILYVNAKQYKRILKRRQARAKLEAQGRIPKERSKYLHESRHRHAMNRIRGEGGRFHSGSSQSKN</sequence>
<evidence type="ECO:0000256" key="1">
    <source>
        <dbReference type="ARBA" id="ARBA00004123"/>
    </source>
</evidence>
<dbReference type="InterPro" id="IPR001289">
    <property type="entry name" value="NFYA"/>
</dbReference>
<dbReference type="RefSeq" id="XP_055703948.1">
    <property type="nucleotide sequence ID" value="XM_055847973.1"/>
</dbReference>
<evidence type="ECO:0000313" key="9">
    <source>
        <dbReference type="EnsemblMetazoa" id="PPAI000251-PA"/>
    </source>
</evidence>
<protein>
    <recommendedName>
        <fullName evidence="7">Nuclear transcription factor Y subunit</fullName>
    </recommendedName>
</protein>
<feature type="region of interest" description="Disordered" evidence="8">
    <location>
        <begin position="151"/>
        <end position="179"/>
    </location>
</feature>
<dbReference type="GeneID" id="129802272"/>
<dbReference type="Gene3D" id="6.10.250.2430">
    <property type="match status" value="1"/>
</dbReference>
<dbReference type="EMBL" id="AJVK01009329">
    <property type="status" value="NOT_ANNOTATED_CDS"/>
    <property type="molecule type" value="Genomic_DNA"/>
</dbReference>
<dbReference type="PROSITE" id="PS51152">
    <property type="entry name" value="NFYA_HAP2_2"/>
    <property type="match status" value="1"/>
</dbReference>
<keyword evidence="4" id="KW-0010">Activator</keyword>
<evidence type="ECO:0000256" key="5">
    <source>
        <dbReference type="ARBA" id="ARBA00023163"/>
    </source>
</evidence>
<organism evidence="9 10">
    <name type="scientific">Phlebotomus papatasi</name>
    <name type="common">Sandfly</name>
    <dbReference type="NCBI Taxonomy" id="29031"/>
    <lineage>
        <taxon>Eukaryota</taxon>
        <taxon>Metazoa</taxon>
        <taxon>Ecdysozoa</taxon>
        <taxon>Arthropoda</taxon>
        <taxon>Hexapoda</taxon>
        <taxon>Insecta</taxon>
        <taxon>Pterygota</taxon>
        <taxon>Neoptera</taxon>
        <taxon>Endopterygota</taxon>
        <taxon>Diptera</taxon>
        <taxon>Nematocera</taxon>
        <taxon>Psychodoidea</taxon>
        <taxon>Psychodidae</taxon>
        <taxon>Phlebotomus</taxon>
        <taxon>Phlebotomus</taxon>
    </lineage>
</organism>
<dbReference type="PANTHER" id="PTHR12632">
    <property type="entry name" value="TRANSCRIPTION FACTOR NF-Y ALPHA-RELATED"/>
    <property type="match status" value="1"/>
</dbReference>
<feature type="compositionally biased region" description="Low complexity" evidence="8">
    <location>
        <begin position="155"/>
        <end position="177"/>
    </location>
</feature>
<keyword evidence="2 7" id="KW-0805">Transcription regulation</keyword>
<accession>A0A1B0CYS9</accession>